<dbReference type="InterPro" id="IPR029025">
    <property type="entry name" value="T3SS_substrate_exporter_C"/>
</dbReference>
<sequence>MAEGGGEAEDRNEAPSARRLDQARQEGQVPNSREASAFAALLLAVLVAGMALPSLGRDLLRALRGILERGHEMTPAQALEVLAPTATLLVPVLGAAALGAAGTTLLQTRGLVSAKGLAPQFSRLSPLAGLKRILGPESLVEFLKTVLKMALVGAAIWHAGAAPELLQAVLHQPAAGLLGVAMDQGMRLVAATLVAFAVLAAGDVFLTRFRHLRRLRMSRQDMKEEAKDAEGDPHVKGKQKAIRQQRARQRMMAAVPKAAVVITNPTHYAVALGYDEGSSAAPRILAKGADELAARIREKAREAGVPLVSNPPLARALFKLDVDTEIPAEHYQAVAEIIAFVWRARSRRVG</sequence>
<comment type="caution">
    <text evidence="4">The sequence shown here is derived from an EMBL/GenBank/DDBJ whole genome shotgun (WGS) entry which is preliminary data.</text>
</comment>
<dbReference type="PRINTS" id="PR00950">
    <property type="entry name" value="TYPE3IMSPROT"/>
</dbReference>
<dbReference type="GO" id="GO:0009306">
    <property type="term" value="P:protein secretion"/>
    <property type="evidence" value="ECO:0007669"/>
    <property type="project" value="InterPro"/>
</dbReference>
<evidence type="ECO:0000313" key="4">
    <source>
        <dbReference type="EMBL" id="MBB5693335.1"/>
    </source>
</evidence>
<keyword evidence="3" id="KW-0812">Transmembrane</keyword>
<dbReference type="GO" id="GO:0005886">
    <property type="term" value="C:plasma membrane"/>
    <property type="evidence" value="ECO:0007669"/>
    <property type="project" value="TreeGrafter"/>
</dbReference>
<dbReference type="RefSeq" id="WP_184515321.1">
    <property type="nucleotide sequence ID" value="NZ_JACIJD010000005.1"/>
</dbReference>
<feature type="transmembrane region" description="Helical" evidence="3">
    <location>
        <begin position="81"/>
        <end position="101"/>
    </location>
</feature>
<dbReference type="Pfam" id="PF01312">
    <property type="entry name" value="Bac_export_2"/>
    <property type="match status" value="1"/>
</dbReference>
<keyword evidence="3" id="KW-0472">Membrane</keyword>
<dbReference type="PANTHER" id="PTHR30531:SF12">
    <property type="entry name" value="FLAGELLAR BIOSYNTHETIC PROTEIN FLHB"/>
    <property type="match status" value="1"/>
</dbReference>
<protein>
    <submittedName>
        <fullName evidence="4">Flagellar biosynthetic protein FlhB</fullName>
    </submittedName>
</protein>
<keyword evidence="5" id="KW-1185">Reference proteome</keyword>
<dbReference type="InterPro" id="IPR006135">
    <property type="entry name" value="T3SS_substrate_exporter"/>
</dbReference>
<dbReference type="Gene3D" id="3.40.1690.10">
    <property type="entry name" value="secretion proteins EscU"/>
    <property type="match status" value="1"/>
</dbReference>
<keyword evidence="4" id="KW-0966">Cell projection</keyword>
<reference evidence="4 5" key="1">
    <citation type="submission" date="2020-08" db="EMBL/GenBank/DDBJ databases">
        <title>Genomic Encyclopedia of Type Strains, Phase IV (KMG-IV): sequencing the most valuable type-strain genomes for metagenomic binning, comparative biology and taxonomic classification.</title>
        <authorList>
            <person name="Goeker M."/>
        </authorList>
    </citation>
    <scope>NUCLEOTIDE SEQUENCE [LARGE SCALE GENOMIC DNA]</scope>
    <source>
        <strain evidence="4 5">DSM 25622</strain>
    </source>
</reference>
<dbReference type="PANTHER" id="PTHR30531">
    <property type="entry name" value="FLAGELLAR BIOSYNTHETIC PROTEIN FLHB"/>
    <property type="match status" value="1"/>
</dbReference>
<evidence type="ECO:0000313" key="5">
    <source>
        <dbReference type="Proteomes" id="UP000580654"/>
    </source>
</evidence>
<name>A0A840XXY3_9PROT</name>
<feature type="region of interest" description="Disordered" evidence="2">
    <location>
        <begin position="1"/>
        <end position="31"/>
    </location>
</feature>
<evidence type="ECO:0000256" key="3">
    <source>
        <dbReference type="SAM" id="Phobius"/>
    </source>
</evidence>
<feature type="transmembrane region" description="Helical" evidence="3">
    <location>
        <begin position="188"/>
        <end position="209"/>
    </location>
</feature>
<accession>A0A840XXY3</accession>
<organism evidence="4 5">
    <name type="scientific">Muricoccus pecuniae</name>
    <dbReference type="NCBI Taxonomy" id="693023"/>
    <lineage>
        <taxon>Bacteria</taxon>
        <taxon>Pseudomonadati</taxon>
        <taxon>Pseudomonadota</taxon>
        <taxon>Alphaproteobacteria</taxon>
        <taxon>Acetobacterales</taxon>
        <taxon>Roseomonadaceae</taxon>
        <taxon>Muricoccus</taxon>
    </lineage>
</organism>
<comment type="similarity">
    <text evidence="1">Belongs to the type III secretion exporter family.</text>
</comment>
<feature type="transmembrane region" description="Helical" evidence="3">
    <location>
        <begin position="37"/>
        <end position="60"/>
    </location>
</feature>
<keyword evidence="4" id="KW-0969">Cilium</keyword>
<evidence type="ECO:0000256" key="1">
    <source>
        <dbReference type="ARBA" id="ARBA00010690"/>
    </source>
</evidence>
<keyword evidence="4" id="KW-0282">Flagellum</keyword>
<gene>
    <name evidence="4" type="ORF">FHS87_001364</name>
</gene>
<proteinExistence type="inferred from homology"/>
<dbReference type="SUPFAM" id="SSF160544">
    <property type="entry name" value="EscU C-terminal domain-like"/>
    <property type="match status" value="1"/>
</dbReference>
<dbReference type="EMBL" id="JACIJD010000005">
    <property type="protein sequence ID" value="MBB5693335.1"/>
    <property type="molecule type" value="Genomic_DNA"/>
</dbReference>
<keyword evidence="3" id="KW-1133">Transmembrane helix</keyword>
<dbReference type="Proteomes" id="UP000580654">
    <property type="component" value="Unassembled WGS sequence"/>
</dbReference>
<dbReference type="AlphaFoldDB" id="A0A840XXY3"/>
<evidence type="ECO:0000256" key="2">
    <source>
        <dbReference type="SAM" id="MobiDB-lite"/>
    </source>
</evidence>
<feature type="compositionally biased region" description="Basic and acidic residues" evidence="2">
    <location>
        <begin position="8"/>
        <end position="24"/>
    </location>
</feature>